<dbReference type="EMBL" id="AZMM01009600">
    <property type="protein sequence ID" value="ETJ36116.1"/>
    <property type="molecule type" value="Genomic_DNA"/>
</dbReference>
<gene>
    <name evidence="2" type="ORF">Q604_UNBC09600G0001</name>
</gene>
<feature type="non-terminal residue" evidence="2">
    <location>
        <position position="1"/>
    </location>
</feature>
<evidence type="ECO:0000313" key="2">
    <source>
        <dbReference type="EMBL" id="ETJ36116.1"/>
    </source>
</evidence>
<comment type="caution">
    <text evidence="2">The sequence shown here is derived from an EMBL/GenBank/DDBJ whole genome shotgun (WGS) entry which is preliminary data.</text>
</comment>
<feature type="region of interest" description="Disordered" evidence="1">
    <location>
        <begin position="1"/>
        <end position="23"/>
    </location>
</feature>
<accession>W1Y115</accession>
<proteinExistence type="predicted"/>
<dbReference type="AlphaFoldDB" id="W1Y115"/>
<reference evidence="2" key="1">
    <citation type="submission" date="2013-12" db="EMBL/GenBank/DDBJ databases">
        <title>A Varibaculum cambriense genome reconstructed from a premature infant gut community with otherwise low bacterial novelty that shifts toward anaerobic metabolism during the third week of life.</title>
        <authorList>
            <person name="Brown C.T."/>
            <person name="Sharon I."/>
            <person name="Thomas B.C."/>
            <person name="Castelle C.J."/>
            <person name="Morowitz M.J."/>
            <person name="Banfield J.F."/>
        </authorList>
    </citation>
    <scope>NUCLEOTIDE SEQUENCE</scope>
</reference>
<protein>
    <submittedName>
        <fullName evidence="2">Uncharacterized protein</fullName>
    </submittedName>
</protein>
<evidence type="ECO:0000256" key="1">
    <source>
        <dbReference type="SAM" id="MobiDB-lite"/>
    </source>
</evidence>
<name>W1Y115_9ZZZZ</name>
<feature type="compositionally biased region" description="Basic and acidic residues" evidence="1">
    <location>
        <begin position="1"/>
        <end position="10"/>
    </location>
</feature>
<sequence>AVRAAYERVLRTSSQNTDSDDGV</sequence>
<organism evidence="2">
    <name type="scientific">human gut metagenome</name>
    <dbReference type="NCBI Taxonomy" id="408170"/>
    <lineage>
        <taxon>unclassified sequences</taxon>
        <taxon>metagenomes</taxon>
        <taxon>organismal metagenomes</taxon>
    </lineage>
</organism>